<organism evidence="1">
    <name type="scientific">viral metagenome</name>
    <dbReference type="NCBI Taxonomy" id="1070528"/>
    <lineage>
        <taxon>unclassified sequences</taxon>
        <taxon>metagenomes</taxon>
        <taxon>organismal metagenomes</taxon>
    </lineage>
</organism>
<reference evidence="1" key="1">
    <citation type="journal article" date="2020" name="Nature">
        <title>Giant virus diversity and host interactions through global metagenomics.</title>
        <authorList>
            <person name="Schulz F."/>
            <person name="Roux S."/>
            <person name="Paez-Espino D."/>
            <person name="Jungbluth S."/>
            <person name="Walsh D.A."/>
            <person name="Denef V.J."/>
            <person name="McMahon K.D."/>
            <person name="Konstantinidis K.T."/>
            <person name="Eloe-Fadrosh E.A."/>
            <person name="Kyrpides N.C."/>
            <person name="Woyke T."/>
        </authorList>
    </citation>
    <scope>NUCLEOTIDE SEQUENCE</scope>
    <source>
        <strain evidence="1">GVMAG-S-1014582-52</strain>
    </source>
</reference>
<evidence type="ECO:0000313" key="1">
    <source>
        <dbReference type="EMBL" id="QHU33256.1"/>
    </source>
</evidence>
<protein>
    <submittedName>
        <fullName evidence="1">Uncharacterized protein</fullName>
    </submittedName>
</protein>
<dbReference type="AlphaFoldDB" id="A0A6C0LQU1"/>
<dbReference type="EMBL" id="MN740556">
    <property type="protein sequence ID" value="QHU33256.1"/>
    <property type="molecule type" value="Genomic_DNA"/>
</dbReference>
<sequence length="303" mass="35557">MGIILSSYNNTSETIAVNSNEKIISNEMKNFEITSNEEKIEVIIIDPNVKIKEMTIVDPNMEIKEEKNNNLNETTGKSEALIIESNDEIIKTIIINPNVEIKEEKNNNLNETTKKSEALITESNDEIIKIITINSTEQQNKIITSSHYIHPLIELINNNAMDEEILECLKSFLQPDEGEYVYQYELLSHIIQLFHHCTIYRKDVSFNWIFNNYTPLQVSYDNNMTLRYCILDGYNHLKFRLISHPSFEPNKDILYFLLIKNELDMFRKCLENPNLDDKIKNNREQIEKYLDENMIDDLIKLLN</sequence>
<name>A0A6C0LQU1_9ZZZZ</name>
<proteinExistence type="predicted"/>
<accession>A0A6C0LQU1</accession>